<dbReference type="SUPFAM" id="SSF52317">
    <property type="entry name" value="Class I glutamine amidotransferase-like"/>
    <property type="match status" value="1"/>
</dbReference>
<dbReference type="Gene3D" id="2.60.40.10">
    <property type="entry name" value="Immunoglobulins"/>
    <property type="match status" value="1"/>
</dbReference>
<keyword evidence="4" id="KW-0249">Electron transport</keyword>
<dbReference type="Pfam" id="PF06283">
    <property type="entry name" value="ThuA"/>
    <property type="match status" value="1"/>
</dbReference>
<evidence type="ECO:0000313" key="10">
    <source>
        <dbReference type="EMBL" id="MDT0684975.1"/>
    </source>
</evidence>
<gene>
    <name evidence="10" type="ORF">RM541_01265</name>
</gene>
<dbReference type="CDD" id="cd00146">
    <property type="entry name" value="PKD"/>
    <property type="match status" value="1"/>
</dbReference>
<accession>A0ABU3DMN9</accession>
<dbReference type="Pfam" id="PF00034">
    <property type="entry name" value="Cytochrom_C"/>
    <property type="match status" value="1"/>
</dbReference>
<dbReference type="EMBL" id="JAVRHN010000001">
    <property type="protein sequence ID" value="MDT0684975.1"/>
    <property type="molecule type" value="Genomic_DNA"/>
</dbReference>
<dbReference type="SMART" id="SM00089">
    <property type="entry name" value="PKD"/>
    <property type="match status" value="1"/>
</dbReference>
<dbReference type="PROSITE" id="PS51007">
    <property type="entry name" value="CYTC"/>
    <property type="match status" value="1"/>
</dbReference>
<dbReference type="InterPro" id="IPR009056">
    <property type="entry name" value="Cyt_c-like_dom"/>
</dbReference>
<organism evidence="10 11">
    <name type="scientific">Autumnicola psychrophila</name>
    <dbReference type="NCBI Taxonomy" id="3075592"/>
    <lineage>
        <taxon>Bacteria</taxon>
        <taxon>Pseudomonadati</taxon>
        <taxon>Bacteroidota</taxon>
        <taxon>Flavobacteriia</taxon>
        <taxon>Flavobacteriales</taxon>
        <taxon>Flavobacteriaceae</taxon>
        <taxon>Autumnicola</taxon>
    </lineage>
</organism>
<evidence type="ECO:0000256" key="2">
    <source>
        <dbReference type="ARBA" id="ARBA00022617"/>
    </source>
</evidence>
<dbReference type="InterPro" id="IPR029010">
    <property type="entry name" value="ThuA-like"/>
</dbReference>
<keyword evidence="2 6" id="KW-0349">Heme</keyword>
<dbReference type="InterPro" id="IPR000601">
    <property type="entry name" value="PKD_dom"/>
</dbReference>
<dbReference type="Gene3D" id="1.10.760.10">
    <property type="entry name" value="Cytochrome c-like domain"/>
    <property type="match status" value="1"/>
</dbReference>
<comment type="caution">
    <text evidence="10">The sequence shown here is derived from an EMBL/GenBank/DDBJ whole genome shotgun (WGS) entry which is preliminary data.</text>
</comment>
<name>A0ABU3DMN9_9FLAO</name>
<dbReference type="PROSITE" id="PS50093">
    <property type="entry name" value="PKD"/>
    <property type="match status" value="1"/>
</dbReference>
<sequence>MKSKLLLLTIFFFAVLFVISCSDKNQKRSGNPKVLVFTKTAGYRHASIPDGVKAVQALGKENGFEVDTTSISEKFVEDTLKQYSAVIFMSTTGDVLNTREQVEFQRYIQAGGGYVGVHGAVDSEYNWPWYGKLIGTYFKNHPAIQEATLEVHEDEAFSVTESLPNPWVTTDEWYNFRSLPENVNVILSIDEDSYEGGEMGEDHPMAWYHEYDGGRGFYMALGHTPESYQDPNVLSLLKAGIDYAIGENNLLDYERATALKVPEENRFSKEILAEGLDEPTELTILPNLDILIAERKGNIKYYSSKDSTLSIVAEMDVYYKPLEAKVNVEFGVLGMQADPDFANNNWVYLYYSPVEESVDRLSRFQFNNGNFDLDSEQVILDVETMREICCHTGGSIAFDSAGNLLLSTGDNTTPFNEIDPATGKATSINTHGFAPLDDRPGYENYDARRSSGNSADLRGKIIRIHVNEDGSYSIPEGNLFPDDSPQTRPEIYVMGTRNPYRISVDKKTDYLYWGEVGPDANNDSLSTRGPRGYDEINQARKAGNYGWPYLIGKNYPYREYNYATGESGDAFDPESPENNSRHNTGLKTLPEGQPAFIEYPYAISREYPVLGKGGRTSMAGPVYYVNDYPEEKRFPEYYNGKFFMYDWVRDWIMAVTMDDNGDLQTIEPFMESADFQAISDMEVGPDGQIYTVEYGKGWYSQNPGAALSVLTYNSGNRAPVVRFLLDKDAGGLPLTIKASAEGTFDPDGDKLTYVWDFGNGETVETNEPYVEHTYESEGVYAVTLKVSDGNGSTSQSPKVEVYAGNTRPKVTIGITGNPNFYLPNTPVRYSVTVEDIEDGNISEEDLQARGYVKTDYLESSDQAALHVATVEPMATGLPGKAKMESLDCVACHKIDEKSVGPAYKQMAERYKDNPEAMNFLPETILKGGSGNWGDMAMAAHPDLPLSDAKEIVTWILSLANEDSKEPSMPMSGSFVPSQRFELQPQGDIILSASYKDKASNKMPSLTTVENLILKNPILSLGSSASSPDVSDMTMGGREIKFVNSSDSWIQFSQISLKNVKSILLSYGARQALKEGWVIEVRLDSAEGNVIGEKTFGMGAKERERSETVVSLKKDFNEEALHDVFFVFRNLNPEEQAGIGIMELKLQDK</sequence>
<dbReference type="InterPro" id="IPR036909">
    <property type="entry name" value="Cyt_c-like_dom_sf"/>
</dbReference>
<dbReference type="SUPFAM" id="SSF50952">
    <property type="entry name" value="Soluble quinoprotein glucose dehydrogenase"/>
    <property type="match status" value="1"/>
</dbReference>
<dbReference type="InterPro" id="IPR002324">
    <property type="entry name" value="Cyt_c_ID"/>
</dbReference>
<evidence type="ECO:0000256" key="6">
    <source>
        <dbReference type="PROSITE-ProRule" id="PRU00433"/>
    </source>
</evidence>
<keyword evidence="11" id="KW-1185">Reference proteome</keyword>
<evidence type="ECO:0000256" key="5">
    <source>
        <dbReference type="ARBA" id="ARBA00023004"/>
    </source>
</evidence>
<protein>
    <submittedName>
        <fullName evidence="10">ThuA domain-containing protein</fullName>
    </submittedName>
</protein>
<dbReference type="Pfam" id="PF07995">
    <property type="entry name" value="GSDH"/>
    <property type="match status" value="2"/>
</dbReference>
<dbReference type="Proteomes" id="UP001253848">
    <property type="component" value="Unassembled WGS sequence"/>
</dbReference>
<dbReference type="InterPro" id="IPR035986">
    <property type="entry name" value="PKD_dom_sf"/>
</dbReference>
<dbReference type="InterPro" id="IPR013783">
    <property type="entry name" value="Ig-like_fold"/>
</dbReference>
<dbReference type="Gene3D" id="3.40.50.880">
    <property type="match status" value="1"/>
</dbReference>
<evidence type="ECO:0000259" key="9">
    <source>
        <dbReference type="PROSITE" id="PS51007"/>
    </source>
</evidence>
<feature type="domain" description="PKD" evidence="8">
    <location>
        <begin position="719"/>
        <end position="801"/>
    </location>
</feature>
<dbReference type="Gene3D" id="2.120.10.30">
    <property type="entry name" value="TolB, C-terminal domain"/>
    <property type="match status" value="1"/>
</dbReference>
<keyword evidence="3 6" id="KW-0479">Metal-binding</keyword>
<evidence type="ECO:0000256" key="3">
    <source>
        <dbReference type="ARBA" id="ARBA00022723"/>
    </source>
</evidence>
<dbReference type="PANTHER" id="PTHR40469:SF2">
    <property type="entry name" value="GALACTOSE-BINDING DOMAIN-LIKE SUPERFAMILY PROTEIN"/>
    <property type="match status" value="1"/>
</dbReference>
<feature type="region of interest" description="Disordered" evidence="7">
    <location>
        <begin position="566"/>
        <end position="589"/>
    </location>
</feature>
<keyword evidence="5 6" id="KW-0408">Iron</keyword>
<evidence type="ECO:0000256" key="7">
    <source>
        <dbReference type="SAM" id="MobiDB-lite"/>
    </source>
</evidence>
<dbReference type="InterPro" id="IPR011041">
    <property type="entry name" value="Quinoprot_gluc/sorb_DH_b-prop"/>
</dbReference>
<feature type="compositionally biased region" description="Polar residues" evidence="7">
    <location>
        <begin position="576"/>
        <end position="586"/>
    </location>
</feature>
<dbReference type="SUPFAM" id="SSF46626">
    <property type="entry name" value="Cytochrome c"/>
    <property type="match status" value="1"/>
</dbReference>
<dbReference type="InterPro" id="IPR012938">
    <property type="entry name" value="Glc/Sorbosone_DH"/>
</dbReference>
<dbReference type="InterPro" id="IPR029062">
    <property type="entry name" value="Class_I_gatase-like"/>
</dbReference>
<dbReference type="Pfam" id="PF00801">
    <property type="entry name" value="PKD"/>
    <property type="match status" value="1"/>
</dbReference>
<evidence type="ECO:0000256" key="1">
    <source>
        <dbReference type="ARBA" id="ARBA00022448"/>
    </source>
</evidence>
<evidence type="ECO:0000259" key="8">
    <source>
        <dbReference type="PROSITE" id="PS50093"/>
    </source>
</evidence>
<proteinExistence type="predicted"/>
<dbReference type="PANTHER" id="PTHR40469">
    <property type="entry name" value="SECRETED GLYCOSYL HYDROLASE"/>
    <property type="match status" value="1"/>
</dbReference>
<dbReference type="SUPFAM" id="SSF49299">
    <property type="entry name" value="PKD domain"/>
    <property type="match status" value="1"/>
</dbReference>
<reference evidence="10 11" key="1">
    <citation type="submission" date="2023-09" db="EMBL/GenBank/DDBJ databases">
        <authorList>
            <person name="Rey-Velasco X."/>
        </authorList>
    </citation>
    <scope>NUCLEOTIDE SEQUENCE [LARGE SCALE GENOMIC DNA]</scope>
    <source>
        <strain evidence="10 11">F225</strain>
    </source>
</reference>
<dbReference type="InterPro" id="IPR022409">
    <property type="entry name" value="PKD/Chitinase_dom"/>
</dbReference>
<feature type="domain" description="Cytochrome c" evidence="9">
    <location>
        <begin position="874"/>
        <end position="959"/>
    </location>
</feature>
<evidence type="ECO:0000313" key="11">
    <source>
        <dbReference type="Proteomes" id="UP001253848"/>
    </source>
</evidence>
<dbReference type="InterPro" id="IPR011042">
    <property type="entry name" value="6-blade_b-propeller_TolB-like"/>
</dbReference>
<dbReference type="PROSITE" id="PS51257">
    <property type="entry name" value="PROKAR_LIPOPROTEIN"/>
    <property type="match status" value="1"/>
</dbReference>
<keyword evidence="1" id="KW-0813">Transport</keyword>
<dbReference type="PRINTS" id="PR00606">
    <property type="entry name" value="CYTCHROMECID"/>
</dbReference>
<evidence type="ECO:0000256" key="4">
    <source>
        <dbReference type="ARBA" id="ARBA00022982"/>
    </source>
</evidence>
<dbReference type="RefSeq" id="WP_311498415.1">
    <property type="nucleotide sequence ID" value="NZ_JAVRHN010000001.1"/>
</dbReference>